<dbReference type="EMBL" id="JBHSAY010000019">
    <property type="protein sequence ID" value="MFC4134941.1"/>
    <property type="molecule type" value="Genomic_DNA"/>
</dbReference>
<dbReference type="RefSeq" id="WP_253762432.1">
    <property type="nucleotide sequence ID" value="NZ_JAMZDZ010000001.1"/>
</dbReference>
<evidence type="ECO:0000313" key="1">
    <source>
        <dbReference type="EMBL" id="MFC4134941.1"/>
    </source>
</evidence>
<gene>
    <name evidence="1" type="ORF">ACFOZ4_30390</name>
</gene>
<dbReference type="Proteomes" id="UP001595816">
    <property type="component" value="Unassembled WGS sequence"/>
</dbReference>
<keyword evidence="2" id="KW-1185">Reference proteome</keyword>
<accession>A0ABV8LV72</accession>
<protein>
    <submittedName>
        <fullName evidence="1">Uncharacterized protein</fullName>
    </submittedName>
</protein>
<name>A0ABV8LV72_9ACTN</name>
<proteinExistence type="predicted"/>
<evidence type="ECO:0000313" key="2">
    <source>
        <dbReference type="Proteomes" id="UP001595816"/>
    </source>
</evidence>
<comment type="caution">
    <text evidence="1">The sequence shown here is derived from an EMBL/GenBank/DDBJ whole genome shotgun (WGS) entry which is preliminary data.</text>
</comment>
<sequence length="139" mass="14965">MARGLSAVGGNRVLVLERQPRVGTLRKLIKQVVEVHEDLPAALARDLANSLNDAVFEARYPFGLPDLVGEADEEVLGADVGRGPCSVIGCEAGPPGLDARFDKQFIPCQLMTRAGLRQLGDVDRLADVVRRRAEQPLPG</sequence>
<organism evidence="1 2">
    <name type="scientific">Hamadaea flava</name>
    <dbReference type="NCBI Taxonomy" id="1742688"/>
    <lineage>
        <taxon>Bacteria</taxon>
        <taxon>Bacillati</taxon>
        <taxon>Actinomycetota</taxon>
        <taxon>Actinomycetes</taxon>
        <taxon>Micromonosporales</taxon>
        <taxon>Micromonosporaceae</taxon>
        <taxon>Hamadaea</taxon>
    </lineage>
</organism>
<reference evidence="2" key="1">
    <citation type="journal article" date="2019" name="Int. J. Syst. Evol. Microbiol.">
        <title>The Global Catalogue of Microorganisms (GCM) 10K type strain sequencing project: providing services to taxonomists for standard genome sequencing and annotation.</title>
        <authorList>
            <consortium name="The Broad Institute Genomics Platform"/>
            <consortium name="The Broad Institute Genome Sequencing Center for Infectious Disease"/>
            <person name="Wu L."/>
            <person name="Ma J."/>
        </authorList>
    </citation>
    <scope>NUCLEOTIDE SEQUENCE [LARGE SCALE GENOMIC DNA]</scope>
    <source>
        <strain evidence="2">CGMCC 4.7289</strain>
    </source>
</reference>